<dbReference type="GO" id="GO:0030694">
    <property type="term" value="C:bacterial-type flagellum basal body, rod"/>
    <property type="evidence" value="ECO:0007669"/>
    <property type="project" value="UniProtKB-UniRule"/>
</dbReference>
<dbReference type="AlphaFoldDB" id="A0A5M6ZMF5"/>
<dbReference type="PANTHER" id="PTHR30435:SF2">
    <property type="entry name" value="FLAGELLAR BASAL-BODY ROD PROTEIN FLGC"/>
    <property type="match status" value="1"/>
</dbReference>
<dbReference type="NCBIfam" id="TIGR01395">
    <property type="entry name" value="FlgC"/>
    <property type="match status" value="1"/>
</dbReference>
<keyword evidence="10" id="KW-1185">Reference proteome</keyword>
<keyword evidence="9" id="KW-0282">Flagellum</keyword>
<evidence type="ECO:0000256" key="6">
    <source>
        <dbReference type="RuleBase" id="RU362062"/>
    </source>
</evidence>
<name>A0A5M6ZMF5_9PROT</name>
<feature type="domain" description="Flagellar basal body rod protein N-terminal" evidence="7">
    <location>
        <begin position="10"/>
        <end position="33"/>
    </location>
</feature>
<keyword evidence="4 6" id="KW-0975">Bacterial flagellum</keyword>
<dbReference type="RefSeq" id="WP_150022729.1">
    <property type="nucleotide sequence ID" value="NZ_VWOJ01000002.1"/>
</dbReference>
<dbReference type="InterPro" id="IPR001444">
    <property type="entry name" value="Flag_bb_rod_N"/>
</dbReference>
<dbReference type="GO" id="GO:0071978">
    <property type="term" value="P:bacterial-type flagellum-dependent swarming motility"/>
    <property type="evidence" value="ECO:0007669"/>
    <property type="project" value="TreeGrafter"/>
</dbReference>
<feature type="domain" description="Flagellar basal-body/hook protein C-terminal" evidence="8">
    <location>
        <begin position="90"/>
        <end position="134"/>
    </location>
</feature>
<keyword evidence="9" id="KW-0969">Cilium</keyword>
<dbReference type="InterPro" id="IPR010930">
    <property type="entry name" value="Flg_bb/hook_C_dom"/>
</dbReference>
<comment type="caution">
    <text evidence="9">The sequence shown here is derived from an EMBL/GenBank/DDBJ whole genome shotgun (WGS) entry which is preliminary data.</text>
</comment>
<proteinExistence type="inferred from homology"/>
<dbReference type="Pfam" id="PF06429">
    <property type="entry name" value="Flg_bbr_C"/>
    <property type="match status" value="1"/>
</dbReference>
<evidence type="ECO:0000259" key="7">
    <source>
        <dbReference type="Pfam" id="PF00460"/>
    </source>
</evidence>
<evidence type="ECO:0000256" key="5">
    <source>
        <dbReference type="ARBA" id="ARBA00025933"/>
    </source>
</evidence>
<protein>
    <recommendedName>
        <fullName evidence="3 6">Flagellar basal-body rod protein FlgC</fullName>
    </recommendedName>
</protein>
<evidence type="ECO:0000259" key="8">
    <source>
        <dbReference type="Pfam" id="PF06429"/>
    </source>
</evidence>
<sequence>MDRSQDVLHISASGLRAQSARMRIIAENLANADSAARTPDANPYQRQIPVFSAELDRTIGARMARMNDVKLDESDFRRVYEPGHPGADNEGYVRYPNVSSLIELMDMREAQRSYEANLTMIENSRRMLERTLDLLRR</sequence>
<dbReference type="EMBL" id="VWOJ01000002">
    <property type="protein sequence ID" value="KAA5803461.1"/>
    <property type="molecule type" value="Genomic_DNA"/>
</dbReference>
<comment type="similarity">
    <text evidence="2">Belongs to the flagella basal body rod proteins family.</text>
</comment>
<dbReference type="InterPro" id="IPR006299">
    <property type="entry name" value="FlgC"/>
</dbReference>
<accession>A0A5M6ZMF5</accession>
<reference evidence="9 10" key="1">
    <citation type="submission" date="2019-09" db="EMBL/GenBank/DDBJ databases">
        <authorList>
            <person name="Kevbrin V."/>
            <person name="Grouzdev D.S."/>
        </authorList>
    </citation>
    <scope>NUCLEOTIDE SEQUENCE [LARGE SCALE GENOMIC DNA]</scope>
    <source>
        <strain evidence="9 10">G-192</strain>
    </source>
</reference>
<gene>
    <name evidence="9" type="primary">flgC</name>
    <name evidence="9" type="ORF">F1654_06545</name>
</gene>
<comment type="subcellular location">
    <subcellularLocation>
        <location evidence="1 6">Bacterial flagellum basal body</location>
    </subcellularLocation>
</comment>
<evidence type="ECO:0000256" key="4">
    <source>
        <dbReference type="ARBA" id="ARBA00023143"/>
    </source>
</evidence>
<dbReference type="PANTHER" id="PTHR30435">
    <property type="entry name" value="FLAGELLAR PROTEIN"/>
    <property type="match status" value="1"/>
</dbReference>
<keyword evidence="9" id="KW-0966">Cell projection</keyword>
<evidence type="ECO:0000313" key="10">
    <source>
        <dbReference type="Proteomes" id="UP000325122"/>
    </source>
</evidence>
<dbReference type="Pfam" id="PF00460">
    <property type="entry name" value="Flg_bb_rod"/>
    <property type="match status" value="1"/>
</dbReference>
<organism evidence="9 10">
    <name type="scientific">Alkalicaulis satelles</name>
    <dbReference type="NCBI Taxonomy" id="2609175"/>
    <lineage>
        <taxon>Bacteria</taxon>
        <taxon>Pseudomonadati</taxon>
        <taxon>Pseudomonadota</taxon>
        <taxon>Alphaproteobacteria</taxon>
        <taxon>Maricaulales</taxon>
        <taxon>Maricaulaceae</taxon>
        <taxon>Alkalicaulis</taxon>
    </lineage>
</organism>
<evidence type="ECO:0000313" key="9">
    <source>
        <dbReference type="EMBL" id="KAA5803461.1"/>
    </source>
</evidence>
<evidence type="ECO:0000256" key="3">
    <source>
        <dbReference type="ARBA" id="ARBA00017941"/>
    </source>
</evidence>
<evidence type="ECO:0000256" key="1">
    <source>
        <dbReference type="ARBA" id="ARBA00004117"/>
    </source>
</evidence>
<evidence type="ECO:0000256" key="2">
    <source>
        <dbReference type="ARBA" id="ARBA00009677"/>
    </source>
</evidence>
<comment type="subunit">
    <text evidence="5 6">The basal body constitutes a major portion of the flagellar organelle and consists of four rings (L,P,S, and M) mounted on a central rod. The rod consists of about 26 subunits of FlgG in the distal portion, and FlgB, FlgC and FlgF are thought to build up the proximal portion of the rod with about 6 subunits each.</text>
</comment>
<dbReference type="Proteomes" id="UP000325122">
    <property type="component" value="Unassembled WGS sequence"/>
</dbReference>